<dbReference type="PANTHER" id="PTHR14882:SF5">
    <property type="entry name" value="COILED-COIL DOMAIN CONTAINING 74A"/>
    <property type="match status" value="1"/>
</dbReference>
<evidence type="ECO:0000256" key="2">
    <source>
        <dbReference type="SAM" id="MobiDB-lite"/>
    </source>
</evidence>
<evidence type="ECO:0000313" key="5">
    <source>
        <dbReference type="Proteomes" id="UP000002358"/>
    </source>
</evidence>
<proteinExistence type="predicted"/>
<sequence length="411" mass="47175">MTSKVLVKLPLVPFSQRKKPPPEIISLPNRNDESDEGRLQGHNSDKVTQLEQNMKFLQDQHQATLVALHQEVEILRQRNRDLQFQLVFSKGTNYASSSPSSPEDSGNGFAKPKQGSPASVNVAPLQVELLEKDLQDMKTSLNEAKTRNIYLSEVIEKQKKALELSEKSKEKQKVTDVGVQVDGVLECQQVELQARLDDAEALVKRLRQENEDQRKEIATIKSSSSAGYNSNGNNSRSGSSRNRGAGQNAYHNRGPPANDQGQEENYHKFPPLQTQSYWHRASRGNHSYDHNSQSDYHRNSRHHQDRQELEPDLDITTVLPQLRNGSVRVDNSSSYPPFFRSRGHHSGGNYYKDERGQQNRKYRGQKAQRDRRDQEPREYHREYKDSREPKENQRQHQFSESAKGARNSQRQ</sequence>
<feature type="region of interest" description="Disordered" evidence="2">
    <location>
        <begin position="282"/>
        <end position="411"/>
    </location>
</feature>
<feature type="domain" description="CCDC92/74 N-terminal" evidence="3">
    <location>
        <begin position="45"/>
        <end position="100"/>
    </location>
</feature>
<dbReference type="PANTHER" id="PTHR14882">
    <property type="entry name" value="COILED-COIL DOMAIN-CONTAINING 74A"/>
    <property type="match status" value="1"/>
</dbReference>
<feature type="compositionally biased region" description="Basic and acidic residues" evidence="2">
    <location>
        <begin position="367"/>
        <end position="394"/>
    </location>
</feature>
<evidence type="ECO:0000313" key="4">
    <source>
        <dbReference type="EnsemblMetazoa" id="XP_032453625"/>
    </source>
</evidence>
<evidence type="ECO:0000259" key="3">
    <source>
        <dbReference type="Pfam" id="PF14916"/>
    </source>
</evidence>
<dbReference type="EnsemblMetazoa" id="XM_008207943">
    <property type="protein sequence ID" value="XP_008206165"/>
    <property type="gene ID" value="LOC100313523"/>
</dbReference>
<dbReference type="AlphaFoldDB" id="A0A7M7QRB1"/>
<feature type="region of interest" description="Disordered" evidence="2">
    <location>
        <begin position="93"/>
        <end position="118"/>
    </location>
</feature>
<feature type="region of interest" description="Disordered" evidence="2">
    <location>
        <begin position="11"/>
        <end position="46"/>
    </location>
</feature>
<feature type="compositionally biased region" description="Polar residues" evidence="2">
    <location>
        <begin position="395"/>
        <end position="411"/>
    </location>
</feature>
<dbReference type="InterPro" id="IPR039496">
    <property type="entry name" value="CCDC92/74_N"/>
</dbReference>
<protein>
    <recommendedName>
        <fullName evidence="3">CCDC92/74 N-terminal domain-containing protein</fullName>
    </recommendedName>
</protein>
<reference evidence="4" key="1">
    <citation type="submission" date="2021-01" db="UniProtKB">
        <authorList>
            <consortium name="EnsemblMetazoa"/>
        </authorList>
    </citation>
    <scope>IDENTIFICATION</scope>
</reference>
<accession>A0A7M7QRB1</accession>
<dbReference type="EnsemblMetazoa" id="XM_032597734">
    <property type="protein sequence ID" value="XP_032453625"/>
    <property type="gene ID" value="LOC100313523"/>
</dbReference>
<dbReference type="KEGG" id="nvi:100313523"/>
<dbReference type="InParanoid" id="A0A7M7QRB1"/>
<organism evidence="4 5">
    <name type="scientific">Nasonia vitripennis</name>
    <name type="common">Parasitic wasp</name>
    <dbReference type="NCBI Taxonomy" id="7425"/>
    <lineage>
        <taxon>Eukaryota</taxon>
        <taxon>Metazoa</taxon>
        <taxon>Ecdysozoa</taxon>
        <taxon>Arthropoda</taxon>
        <taxon>Hexapoda</taxon>
        <taxon>Insecta</taxon>
        <taxon>Pterygota</taxon>
        <taxon>Neoptera</taxon>
        <taxon>Endopterygota</taxon>
        <taxon>Hymenoptera</taxon>
        <taxon>Apocrita</taxon>
        <taxon>Proctotrupomorpha</taxon>
        <taxon>Chalcidoidea</taxon>
        <taxon>Pteromalidae</taxon>
        <taxon>Pteromalinae</taxon>
        <taxon>Nasonia</taxon>
    </lineage>
</organism>
<gene>
    <name evidence="4" type="primary">100313523</name>
</gene>
<dbReference type="InterPro" id="IPR040370">
    <property type="entry name" value="CCDC74A/CCDC74B/CCDC92"/>
</dbReference>
<dbReference type="OrthoDB" id="2155209at2759"/>
<evidence type="ECO:0000256" key="1">
    <source>
        <dbReference type="ARBA" id="ARBA00023054"/>
    </source>
</evidence>
<dbReference type="EnsemblMetazoa" id="NM_001167782">
    <property type="protein sequence ID" value="NP_001161254"/>
    <property type="gene ID" value="LOC100313523"/>
</dbReference>
<keyword evidence="1" id="KW-0175">Coiled coil</keyword>
<feature type="region of interest" description="Disordered" evidence="2">
    <location>
        <begin position="211"/>
        <end position="267"/>
    </location>
</feature>
<feature type="compositionally biased region" description="Basic and acidic residues" evidence="2">
    <location>
        <begin position="30"/>
        <end position="45"/>
    </location>
</feature>
<dbReference type="Pfam" id="PF14916">
    <property type="entry name" value="CCDC92"/>
    <property type="match status" value="1"/>
</dbReference>
<keyword evidence="5" id="KW-1185">Reference proteome</keyword>
<feature type="compositionally biased region" description="Low complexity" evidence="2">
    <location>
        <begin position="222"/>
        <end position="246"/>
    </location>
</feature>
<dbReference type="OMA" id="QNMKFLQ"/>
<dbReference type="SMR" id="A0A7M7QRB1"/>
<dbReference type="EnsemblMetazoa" id="XM_032597735">
    <property type="protein sequence ID" value="XP_032453626"/>
    <property type="gene ID" value="LOC100313523"/>
</dbReference>
<dbReference type="Proteomes" id="UP000002358">
    <property type="component" value="Chromosome 3"/>
</dbReference>
<name>A0A7M7QRB1_NASVI</name>